<feature type="compositionally biased region" description="Low complexity" evidence="1">
    <location>
        <begin position="115"/>
        <end position="129"/>
    </location>
</feature>
<organism evidence="3 4">
    <name type="scientific">Candidatus Neomicrothrix parvicella RN1</name>
    <dbReference type="NCBI Taxonomy" id="1229780"/>
    <lineage>
        <taxon>Bacteria</taxon>
        <taxon>Bacillati</taxon>
        <taxon>Actinomycetota</taxon>
        <taxon>Acidimicrobiia</taxon>
        <taxon>Acidimicrobiales</taxon>
        <taxon>Microthrixaceae</taxon>
        <taxon>Candidatus Neomicrothrix</taxon>
    </lineage>
</organism>
<keyword evidence="2" id="KW-0472">Membrane</keyword>
<evidence type="ECO:0000313" key="4">
    <source>
        <dbReference type="Proteomes" id="UP000018291"/>
    </source>
</evidence>
<dbReference type="HOGENOM" id="CLU_022595_0_0_11"/>
<evidence type="ECO:0000313" key="3">
    <source>
        <dbReference type="EMBL" id="CCM64965.1"/>
    </source>
</evidence>
<gene>
    <name evidence="3" type="ORF">BN381_50107</name>
</gene>
<dbReference type="STRING" id="1229780.BN381_50107"/>
<accession>R4Z2T4</accession>
<keyword evidence="2" id="KW-0812">Transmembrane</keyword>
<dbReference type="Proteomes" id="UP000018291">
    <property type="component" value="Unassembled WGS sequence"/>
</dbReference>
<feature type="region of interest" description="Disordered" evidence="1">
    <location>
        <begin position="115"/>
        <end position="161"/>
    </location>
</feature>
<feature type="compositionally biased region" description="Basic and acidic residues" evidence="1">
    <location>
        <begin position="148"/>
        <end position="157"/>
    </location>
</feature>
<name>R4Z2T4_9ACTN</name>
<dbReference type="eggNOG" id="ENOG502Z95N">
    <property type="taxonomic scope" value="Bacteria"/>
</dbReference>
<protein>
    <submittedName>
        <fullName evidence="3">Uncharacterized protein</fullName>
    </submittedName>
</protein>
<evidence type="ECO:0000256" key="1">
    <source>
        <dbReference type="SAM" id="MobiDB-lite"/>
    </source>
</evidence>
<keyword evidence="4" id="KW-1185">Reference proteome</keyword>
<evidence type="ECO:0000256" key="2">
    <source>
        <dbReference type="SAM" id="Phobius"/>
    </source>
</evidence>
<dbReference type="AlphaFoldDB" id="R4Z2T4"/>
<proteinExistence type="predicted"/>
<sequence length="762" mass="81431">MGRRRPADTVSTDRWSWERGTTVAWRQNNIAAGRSHLLVVWTAVLALVLVGASCAGSDRAAEAGSRGDDASTTIAPRLSTSELQTLSRVDDEGAGCDPLDTTNCLLPFPSDAYTTSDDAGTSSTSSAKATGRRVALPDAGMPSNADGTRIDPTEWNRNDGFSPNTPILTYFPNVGLERSGVATEGTLDLSMASDSPSLLIDLTTGNQMPHWVEVDQRADDPAERLTIMRPAVSLPEGHHFAVAYREILDERGRAIPPSAAFRAIRDGLDLSTSDVSSATRTTLEARADQLNPVLSDLSDRGVDTGSLIVAWDFTVASTANLSGRLLAMRDATLNHLKSDPVRVKVTGTEENPKKLPEGIGRKVTGTFTLPLFLEGKGGPGSSMTYDKSKSTPKATGKDYSAGFTCMLTNAQLGKKFGGKARAVVYGHGLLGSRDEVAGDDLGRNAASGNQMYCATDWLGMSAGDIAFATKALGDVSKFPAMADRMQQGILAQLVLARALIDPRSFPQLAQFHDGGGGVSYFTDEVYFDGNSQGGIMGGAATAVATDWTRATLGVPGMNYSTLLQRSTDWNTYAQIMDPAYPDAADRQLVFGLLQMLWDRGEAGGYVQHLTDDPYPKTPKHQVIFEVAFGDHQVAPVTVENMARTLKIPYHQPALAEGRDPRSKPLWALDPIDAYPATGSALFYWDSGALAPPLGNINPTLSEEWTAECGALGEDERDAKPACADPHEDPRRAIGFVQQKQAFFETGTIIDPCGGEPCTAKST</sequence>
<comment type="caution">
    <text evidence="3">The sequence shown here is derived from an EMBL/GenBank/DDBJ whole genome shotgun (WGS) entry which is preliminary data.</text>
</comment>
<dbReference type="EMBL" id="CANL01000045">
    <property type="protein sequence ID" value="CCM64965.1"/>
    <property type="molecule type" value="Genomic_DNA"/>
</dbReference>
<feature type="transmembrane region" description="Helical" evidence="2">
    <location>
        <begin position="35"/>
        <end position="52"/>
    </location>
</feature>
<reference evidence="3 4" key="1">
    <citation type="journal article" date="2013" name="ISME J.">
        <title>Metabolic model for the filamentous 'Candidatus Microthrix parvicella' based on genomic and metagenomic analyses.</title>
        <authorList>
            <person name="Jon McIlroy S."/>
            <person name="Kristiansen R."/>
            <person name="Albertsen M."/>
            <person name="Michael Karst S."/>
            <person name="Rossetti S."/>
            <person name="Lund Nielsen J."/>
            <person name="Tandoi V."/>
            <person name="James Seviour R."/>
            <person name="Nielsen P.H."/>
        </authorList>
    </citation>
    <scope>NUCLEOTIDE SEQUENCE [LARGE SCALE GENOMIC DNA]</scope>
    <source>
        <strain evidence="3 4">RN1</strain>
    </source>
</reference>
<keyword evidence="2" id="KW-1133">Transmembrane helix</keyword>